<evidence type="ECO:0000313" key="2">
    <source>
        <dbReference type="Proteomes" id="UP001522905"/>
    </source>
</evidence>
<keyword evidence="1" id="KW-0808">Transferase</keyword>
<dbReference type="GO" id="GO:0032259">
    <property type="term" value="P:methylation"/>
    <property type="evidence" value="ECO:0007669"/>
    <property type="project" value="UniProtKB-KW"/>
</dbReference>
<reference evidence="1 2" key="1">
    <citation type="submission" date="2021-11" db="EMBL/GenBank/DDBJ databases">
        <title>Comparative genomics of bee honey and flower isolates.</title>
        <authorList>
            <person name="Bechtner J.D."/>
            <person name="Gallus M.K."/>
            <person name="Ehrmann M."/>
        </authorList>
    </citation>
    <scope>NUCLEOTIDE SEQUENCE [LARGE SCALE GENOMIC DNA]</scope>
    <source>
        <strain evidence="1 2">M161</strain>
    </source>
</reference>
<sequence>MDKRKLLKKLKKQNKITKAVPKYIERMENYQKIYAEFPEIKFLINNVIEADRLISKNELPQDLPPLILADNIQDKIFEYVNSKYAPNDPQGDKLWNKLSDNLPKLDKDLRSFRDYLEAEYGMWAYISAPFIQDIAKYVDNKKGLEIMAGNGYISKGLRNLNKQIIATDSMEWIKENETGKHLLTQVEKIDALQAIEKYKNEIDYVIMCWSPDGVDIDAQVLNKLRSIDSEIELIVIGEKNGATNSKKFWKKAQFIENKQVIKLNQHHKPFDLIQDQLYLVK</sequence>
<dbReference type="InterPro" id="IPR029063">
    <property type="entry name" value="SAM-dependent_MTases_sf"/>
</dbReference>
<dbReference type="SUPFAM" id="SSF53335">
    <property type="entry name" value="S-adenosyl-L-methionine-dependent methyltransferases"/>
    <property type="match status" value="1"/>
</dbReference>
<dbReference type="GO" id="GO:0008168">
    <property type="term" value="F:methyltransferase activity"/>
    <property type="evidence" value="ECO:0007669"/>
    <property type="project" value="UniProtKB-KW"/>
</dbReference>
<gene>
    <name evidence="1" type="ORF">LNP07_05415</name>
</gene>
<dbReference type="EMBL" id="JAJIAO010000005">
    <property type="protein sequence ID" value="MCK8624953.1"/>
    <property type="molecule type" value="Genomic_DNA"/>
</dbReference>
<comment type="caution">
    <text evidence="1">The sequence shown here is derived from an EMBL/GenBank/DDBJ whole genome shotgun (WGS) entry which is preliminary data.</text>
</comment>
<name>A0ABT0I2K4_9LACO</name>
<protein>
    <submittedName>
        <fullName evidence="1">SAM-dependent methyltransferase</fullName>
    </submittedName>
</protein>
<proteinExistence type="predicted"/>
<evidence type="ECO:0000313" key="1">
    <source>
        <dbReference type="EMBL" id="MCK8624953.1"/>
    </source>
</evidence>
<dbReference type="Proteomes" id="UP001522905">
    <property type="component" value="Unassembled WGS sequence"/>
</dbReference>
<accession>A0ABT0I2K4</accession>
<dbReference type="RefSeq" id="WP_248601802.1">
    <property type="nucleotide sequence ID" value="NZ_JAJIAO010000005.1"/>
</dbReference>
<organism evidence="1 2">
    <name type="scientific">Apilactobacillus xinyiensis</name>
    <dbReference type="NCBI Taxonomy" id="2841032"/>
    <lineage>
        <taxon>Bacteria</taxon>
        <taxon>Bacillati</taxon>
        <taxon>Bacillota</taxon>
        <taxon>Bacilli</taxon>
        <taxon>Lactobacillales</taxon>
        <taxon>Lactobacillaceae</taxon>
        <taxon>Apilactobacillus</taxon>
    </lineage>
</organism>
<keyword evidence="2" id="KW-1185">Reference proteome</keyword>
<keyword evidence="1" id="KW-0489">Methyltransferase</keyword>